<dbReference type="Proteomes" id="UP001178507">
    <property type="component" value="Unassembled WGS sequence"/>
</dbReference>
<sequence>ITDKNDGRLLGALKQLVNTKDNEDTADWNSSKGEQRYDKDDLRAFHKYKKKVDIWRLQAQQYAPGKELALLLYTSLSGECEQELIYQESGIDLILEQLRGPMEAKEIFQKRKFLTDFETIARFPGEHLRLRVDQQRLILVGARQSLAYDIYEEVDKEVSLLCPVAKSMLLRLPQNKNQIMSPITTDPDYENQTLDSIEEEHGAGQPDPGDDQDMDLAELAMFTVTARKSMTLGRKFSGQPKGGVLARSHLRS</sequence>
<feature type="non-terminal residue" evidence="2">
    <location>
        <position position="252"/>
    </location>
</feature>
<keyword evidence="3" id="KW-1185">Reference proteome</keyword>
<evidence type="ECO:0000313" key="2">
    <source>
        <dbReference type="EMBL" id="CAJ1381919.1"/>
    </source>
</evidence>
<dbReference type="EMBL" id="CAUJNA010000856">
    <property type="protein sequence ID" value="CAJ1381919.1"/>
    <property type="molecule type" value="Genomic_DNA"/>
</dbReference>
<evidence type="ECO:0000256" key="1">
    <source>
        <dbReference type="SAM" id="MobiDB-lite"/>
    </source>
</evidence>
<reference evidence="2" key="1">
    <citation type="submission" date="2023-08" db="EMBL/GenBank/DDBJ databases">
        <authorList>
            <person name="Chen Y."/>
            <person name="Shah S."/>
            <person name="Dougan E. K."/>
            <person name="Thang M."/>
            <person name="Chan C."/>
        </authorList>
    </citation>
    <scope>NUCLEOTIDE SEQUENCE</scope>
</reference>
<dbReference type="AlphaFoldDB" id="A0AA36I924"/>
<name>A0AA36I924_9DINO</name>
<feature type="region of interest" description="Disordered" evidence="1">
    <location>
        <begin position="233"/>
        <end position="252"/>
    </location>
</feature>
<organism evidence="2 3">
    <name type="scientific">Effrenium voratum</name>
    <dbReference type="NCBI Taxonomy" id="2562239"/>
    <lineage>
        <taxon>Eukaryota</taxon>
        <taxon>Sar</taxon>
        <taxon>Alveolata</taxon>
        <taxon>Dinophyceae</taxon>
        <taxon>Suessiales</taxon>
        <taxon>Symbiodiniaceae</taxon>
        <taxon>Effrenium</taxon>
    </lineage>
</organism>
<accession>A0AA36I924</accession>
<comment type="caution">
    <text evidence="2">The sequence shown here is derived from an EMBL/GenBank/DDBJ whole genome shotgun (WGS) entry which is preliminary data.</text>
</comment>
<evidence type="ECO:0000313" key="3">
    <source>
        <dbReference type="Proteomes" id="UP001178507"/>
    </source>
</evidence>
<proteinExistence type="predicted"/>
<gene>
    <name evidence="2" type="ORF">EVOR1521_LOCUS9455</name>
</gene>
<protein>
    <submittedName>
        <fullName evidence="2">Uncharacterized protein</fullName>
    </submittedName>
</protein>